<dbReference type="InterPro" id="IPR011013">
    <property type="entry name" value="Gal_mutarotase_sf_dom"/>
</dbReference>
<protein>
    <recommendedName>
        <fullName evidence="8">Aldose 1-epimerase</fullName>
        <ecNumber evidence="8">5.1.3.3</ecNumber>
    </recommendedName>
</protein>
<dbReference type="GO" id="GO:0030246">
    <property type="term" value="F:carbohydrate binding"/>
    <property type="evidence" value="ECO:0007669"/>
    <property type="project" value="InterPro"/>
</dbReference>
<evidence type="ECO:0000256" key="8">
    <source>
        <dbReference type="PIRNR" id="PIRNR005096"/>
    </source>
</evidence>
<dbReference type="AlphaFoldDB" id="A0A4R3VZZ3"/>
<evidence type="ECO:0000256" key="12">
    <source>
        <dbReference type="SAM" id="SignalP"/>
    </source>
</evidence>
<dbReference type="PANTHER" id="PTHR10091">
    <property type="entry name" value="ALDOSE-1-EPIMERASE"/>
    <property type="match status" value="1"/>
</dbReference>
<dbReference type="InterPro" id="IPR015443">
    <property type="entry name" value="Aldose_1-epimerase"/>
</dbReference>
<keyword evidence="14" id="KW-1185">Reference proteome</keyword>
<evidence type="ECO:0000256" key="7">
    <source>
        <dbReference type="ARBA" id="ARBA00023277"/>
    </source>
</evidence>
<organism evidence="13 14">
    <name type="scientific">Sphingobacterium alimentarium</name>
    <dbReference type="NCBI Taxonomy" id="797292"/>
    <lineage>
        <taxon>Bacteria</taxon>
        <taxon>Pseudomonadati</taxon>
        <taxon>Bacteroidota</taxon>
        <taxon>Sphingobacteriia</taxon>
        <taxon>Sphingobacteriales</taxon>
        <taxon>Sphingobacteriaceae</taxon>
        <taxon>Sphingobacterium</taxon>
    </lineage>
</organism>
<comment type="similarity">
    <text evidence="3 8">Belongs to the aldose epimerase family.</text>
</comment>
<dbReference type="GO" id="GO:0033499">
    <property type="term" value="P:galactose catabolic process via UDP-galactose, Leloir pathway"/>
    <property type="evidence" value="ECO:0007669"/>
    <property type="project" value="TreeGrafter"/>
</dbReference>
<keyword evidence="12" id="KW-0732">Signal</keyword>
<evidence type="ECO:0000256" key="4">
    <source>
        <dbReference type="ARBA" id="ARBA00011245"/>
    </source>
</evidence>
<evidence type="ECO:0000256" key="1">
    <source>
        <dbReference type="ARBA" id="ARBA00001913"/>
    </source>
</evidence>
<dbReference type="PROSITE" id="PS51257">
    <property type="entry name" value="PROKAR_LIPOPROTEIN"/>
    <property type="match status" value="1"/>
</dbReference>
<reference evidence="13 14" key="1">
    <citation type="submission" date="2019-03" db="EMBL/GenBank/DDBJ databases">
        <title>Genomic Encyclopedia of Type Strains, Phase IV (KMG-IV): sequencing the most valuable type-strain genomes for metagenomic binning, comparative biology and taxonomic classification.</title>
        <authorList>
            <person name="Goeker M."/>
        </authorList>
    </citation>
    <scope>NUCLEOTIDE SEQUENCE [LARGE SCALE GENOMIC DNA]</scope>
    <source>
        <strain evidence="13 14">DSM 22362</strain>
    </source>
</reference>
<dbReference type="Proteomes" id="UP000295197">
    <property type="component" value="Unassembled WGS sequence"/>
</dbReference>
<proteinExistence type="inferred from homology"/>
<evidence type="ECO:0000256" key="11">
    <source>
        <dbReference type="PIRSR" id="PIRSR005096-3"/>
    </source>
</evidence>
<dbReference type="InterPro" id="IPR008183">
    <property type="entry name" value="Aldose_1/G6P_1-epimerase"/>
</dbReference>
<dbReference type="CDD" id="cd09019">
    <property type="entry name" value="galactose_mutarotase_like"/>
    <property type="match status" value="1"/>
</dbReference>
<keyword evidence="6 8" id="KW-0413">Isomerase</keyword>
<accession>A0A4R3VZZ3</accession>
<dbReference type="InterPro" id="IPR047215">
    <property type="entry name" value="Galactose_mutarotase-like"/>
</dbReference>
<dbReference type="EMBL" id="SMBZ01000006">
    <property type="protein sequence ID" value="TCV19064.1"/>
    <property type="molecule type" value="Genomic_DNA"/>
</dbReference>
<dbReference type="Pfam" id="PF01263">
    <property type="entry name" value="Aldose_epim"/>
    <property type="match status" value="1"/>
</dbReference>
<gene>
    <name evidence="13" type="ORF">EDC17_100644</name>
</gene>
<dbReference type="EC" id="5.1.3.3" evidence="8"/>
<comment type="subunit">
    <text evidence="4">Monomer.</text>
</comment>
<dbReference type="PANTHER" id="PTHR10091:SF0">
    <property type="entry name" value="GALACTOSE MUTAROTASE"/>
    <property type="match status" value="1"/>
</dbReference>
<dbReference type="NCBIfam" id="NF008277">
    <property type="entry name" value="PRK11055.1"/>
    <property type="match status" value="1"/>
</dbReference>
<dbReference type="OrthoDB" id="9779408at2"/>
<evidence type="ECO:0000256" key="5">
    <source>
        <dbReference type="ARBA" id="ARBA00022837"/>
    </source>
</evidence>
<comment type="catalytic activity">
    <reaction evidence="8">
        <text>alpha-D-glucose = beta-D-glucose</text>
        <dbReference type="Rhea" id="RHEA:10264"/>
        <dbReference type="ChEBI" id="CHEBI:15903"/>
        <dbReference type="ChEBI" id="CHEBI:17925"/>
        <dbReference type="EC" id="5.1.3.3"/>
    </reaction>
</comment>
<dbReference type="UniPathway" id="UPA00242"/>
<feature type="active site" description="Proton donor" evidence="9">
    <location>
        <position position="208"/>
    </location>
</feature>
<keyword evidence="5" id="KW-0106">Calcium</keyword>
<evidence type="ECO:0000256" key="9">
    <source>
        <dbReference type="PIRSR" id="PIRSR005096-1"/>
    </source>
</evidence>
<feature type="binding site" evidence="10">
    <location>
        <position position="280"/>
    </location>
    <ligand>
        <name>beta-D-galactose</name>
        <dbReference type="ChEBI" id="CHEBI:27667"/>
    </ligand>
</feature>
<feature type="active site" description="Proton acceptor" evidence="9">
    <location>
        <position position="345"/>
    </location>
</feature>
<evidence type="ECO:0000256" key="10">
    <source>
        <dbReference type="PIRSR" id="PIRSR005096-2"/>
    </source>
</evidence>
<evidence type="ECO:0000313" key="14">
    <source>
        <dbReference type="Proteomes" id="UP000295197"/>
    </source>
</evidence>
<feature type="binding site" evidence="11">
    <location>
        <begin position="208"/>
        <end position="210"/>
    </location>
    <ligand>
        <name>beta-D-galactose</name>
        <dbReference type="ChEBI" id="CHEBI:27667"/>
    </ligand>
</feature>
<evidence type="ECO:0000256" key="3">
    <source>
        <dbReference type="ARBA" id="ARBA00006206"/>
    </source>
</evidence>
<feature type="chain" id="PRO_5020716000" description="Aldose 1-epimerase" evidence="12">
    <location>
        <begin position="23"/>
        <end position="381"/>
    </location>
</feature>
<dbReference type="RefSeq" id="WP_132776834.1">
    <property type="nucleotide sequence ID" value="NZ_SMBZ01000006.1"/>
</dbReference>
<dbReference type="GO" id="GO:0004034">
    <property type="term" value="F:aldose 1-epimerase activity"/>
    <property type="evidence" value="ECO:0007669"/>
    <property type="project" value="UniProtKB-EC"/>
</dbReference>
<dbReference type="SUPFAM" id="SSF74650">
    <property type="entry name" value="Galactose mutarotase-like"/>
    <property type="match status" value="1"/>
</dbReference>
<dbReference type="GO" id="GO:0006006">
    <property type="term" value="P:glucose metabolic process"/>
    <property type="evidence" value="ECO:0007669"/>
    <property type="project" value="TreeGrafter"/>
</dbReference>
<feature type="signal peptide" evidence="12">
    <location>
        <begin position="1"/>
        <end position="22"/>
    </location>
</feature>
<feature type="binding site" evidence="11">
    <location>
        <begin position="111"/>
        <end position="112"/>
    </location>
    <ligand>
        <name>beta-D-galactose</name>
        <dbReference type="ChEBI" id="CHEBI:27667"/>
    </ligand>
</feature>
<comment type="caution">
    <text evidence="13">The sequence shown here is derived from an EMBL/GenBank/DDBJ whole genome shotgun (WGS) entry which is preliminary data.</text>
</comment>
<evidence type="ECO:0000256" key="2">
    <source>
        <dbReference type="ARBA" id="ARBA00005028"/>
    </source>
</evidence>
<evidence type="ECO:0000313" key="13">
    <source>
        <dbReference type="EMBL" id="TCV19064.1"/>
    </source>
</evidence>
<comment type="pathway">
    <text evidence="2 8">Carbohydrate metabolism; hexose metabolism.</text>
</comment>
<evidence type="ECO:0000256" key="6">
    <source>
        <dbReference type="ARBA" id="ARBA00023235"/>
    </source>
</evidence>
<dbReference type="GO" id="GO:0005737">
    <property type="term" value="C:cytoplasm"/>
    <property type="evidence" value="ECO:0007669"/>
    <property type="project" value="TreeGrafter"/>
</dbReference>
<keyword evidence="7 8" id="KW-0119">Carbohydrate metabolism</keyword>
<comment type="cofactor">
    <cofactor evidence="1">
        <name>Ca(2+)</name>
        <dbReference type="ChEBI" id="CHEBI:29108"/>
    </cofactor>
</comment>
<name>A0A4R3VZZ3_9SPHI</name>
<dbReference type="InterPro" id="IPR014718">
    <property type="entry name" value="GH-type_carb-bd"/>
</dbReference>
<dbReference type="PIRSF" id="PIRSF005096">
    <property type="entry name" value="GALM"/>
    <property type="match status" value="1"/>
</dbReference>
<dbReference type="Gene3D" id="2.70.98.10">
    <property type="match status" value="1"/>
</dbReference>
<sequence>MKAKYLSLLFAGILLASACQNAKNNQSSTDATDADSTVFHATVDNKDVLLYKIGNEKVQVGITNFGARIVSLVVDDKNGQDVDVMLGYDTADEFIKNTNNFYGAVVGRYGNRIGKATFTLNGTTYQLEKNDGENSLHGGTNGVYNKVWDVKTVSQDAITLEYVSADGEAGYPGNVTMQVTYKVNKDGGLEIEYSGQTDKETVLNLTSHGYFNLNGEGDTTILDHELWIDADKLTEVDSKLIPTGKSLAVAGTPFDFTKPKLIGADIDKKSTQLTYGLGYDHNFELNKKEGFAEVASLYAPKTGIEMKIFTTEPGLQFYSGNFMKDADPKGKGGKAYPYRAALCLETQHFPDAPNHENFASTTLRPGEKYSTKTEYRFSVRK</sequence>